<feature type="binding site" evidence="9">
    <location>
        <begin position="131"/>
        <end position="133"/>
    </location>
    <ligand>
        <name>2-[(2R,5Z)-2-carboxy-4-methylthiazol-5(2H)-ylidene]ethyl phosphate</name>
        <dbReference type="ChEBI" id="CHEBI:62899"/>
    </ligand>
</feature>
<comment type="pathway">
    <text evidence="1 9 11">Cofactor biosynthesis; thiamine diphosphate biosynthesis; thiamine phosphate from 4-amino-2-methyl-5-diphosphomethylpyrimidine and 4-methyl-5-(2-phosphoethyl)-thiazole: step 1/1.</text>
</comment>
<comment type="catalytic activity">
    <reaction evidence="8 9 10">
        <text>2-[(2R,5Z)-2-carboxy-4-methylthiazol-5(2H)-ylidene]ethyl phosphate + 4-amino-2-methyl-5-(diphosphooxymethyl)pyrimidine + 2 H(+) = thiamine phosphate + CO2 + diphosphate</text>
        <dbReference type="Rhea" id="RHEA:47844"/>
        <dbReference type="ChEBI" id="CHEBI:15378"/>
        <dbReference type="ChEBI" id="CHEBI:16526"/>
        <dbReference type="ChEBI" id="CHEBI:33019"/>
        <dbReference type="ChEBI" id="CHEBI:37575"/>
        <dbReference type="ChEBI" id="CHEBI:57841"/>
        <dbReference type="ChEBI" id="CHEBI:62899"/>
        <dbReference type="EC" id="2.5.1.3"/>
    </reaction>
</comment>
<evidence type="ECO:0000256" key="1">
    <source>
        <dbReference type="ARBA" id="ARBA00005165"/>
    </source>
</evidence>
<keyword evidence="5 9" id="KW-0784">Thiamine biosynthesis</keyword>
<sequence length="214" mass="23716">MIDRLHYISQEGAHGENHVQMIERACKARVSWVQLRIKEASEAYILEQAEQAAEICKKYGAKLIINDHPHIAMQVKADGVHLGQQDADPLEARRLLGDDFIIGGTANTWEHVEGLIKKGVNYIGLGPFRFTATKEKLSPILGLEGYEQIIKRMRLLPLQVPVIAIGGLSLEDVPSLRSLGVHGVAVASLINKSEEPTNIIKKLKIALNEEFENS</sequence>
<comment type="caution">
    <text evidence="9">Lacks conserved residue(s) required for the propagation of feature annotation.</text>
</comment>
<dbReference type="CDD" id="cd00564">
    <property type="entry name" value="TMP_TenI"/>
    <property type="match status" value="1"/>
</dbReference>
<comment type="catalytic activity">
    <reaction evidence="7 9 10">
        <text>2-(2-carboxy-4-methylthiazol-5-yl)ethyl phosphate + 4-amino-2-methyl-5-(diphosphooxymethyl)pyrimidine + 2 H(+) = thiamine phosphate + CO2 + diphosphate</text>
        <dbReference type="Rhea" id="RHEA:47848"/>
        <dbReference type="ChEBI" id="CHEBI:15378"/>
        <dbReference type="ChEBI" id="CHEBI:16526"/>
        <dbReference type="ChEBI" id="CHEBI:33019"/>
        <dbReference type="ChEBI" id="CHEBI:37575"/>
        <dbReference type="ChEBI" id="CHEBI:57841"/>
        <dbReference type="ChEBI" id="CHEBI:62890"/>
        <dbReference type="EC" id="2.5.1.3"/>
    </reaction>
</comment>
<keyword evidence="3 9" id="KW-0479">Metal-binding</keyword>
<evidence type="ECO:0000256" key="4">
    <source>
        <dbReference type="ARBA" id="ARBA00022842"/>
    </source>
</evidence>
<evidence type="ECO:0000256" key="3">
    <source>
        <dbReference type="ARBA" id="ARBA00022723"/>
    </source>
</evidence>
<dbReference type="NCBIfam" id="TIGR00693">
    <property type="entry name" value="thiE"/>
    <property type="match status" value="1"/>
</dbReference>
<evidence type="ECO:0000256" key="6">
    <source>
        <dbReference type="ARBA" id="ARBA00047334"/>
    </source>
</evidence>
<accession>A0A937F5R4</accession>
<dbReference type="RefSeq" id="WP_202242504.1">
    <property type="nucleotide sequence ID" value="NZ_JAESIY010000002.1"/>
</dbReference>
<name>A0A937F5R4_9BACT</name>
<evidence type="ECO:0000256" key="5">
    <source>
        <dbReference type="ARBA" id="ARBA00022977"/>
    </source>
</evidence>
<evidence type="ECO:0000313" key="14">
    <source>
        <dbReference type="Proteomes" id="UP000659388"/>
    </source>
</evidence>
<dbReference type="GO" id="GO:0009228">
    <property type="term" value="P:thiamine biosynthetic process"/>
    <property type="evidence" value="ECO:0007669"/>
    <property type="project" value="UniProtKB-KW"/>
</dbReference>
<dbReference type="NCBIfam" id="NF000736">
    <property type="entry name" value="PRK00043.2-3"/>
    <property type="match status" value="1"/>
</dbReference>
<dbReference type="GO" id="GO:0000287">
    <property type="term" value="F:magnesium ion binding"/>
    <property type="evidence" value="ECO:0007669"/>
    <property type="project" value="UniProtKB-UniRule"/>
</dbReference>
<evidence type="ECO:0000256" key="8">
    <source>
        <dbReference type="ARBA" id="ARBA00047883"/>
    </source>
</evidence>
<feature type="domain" description="Thiamine phosphate synthase/TenI" evidence="12">
    <location>
        <begin position="6"/>
        <end position="190"/>
    </location>
</feature>
<comment type="similarity">
    <text evidence="9 10">Belongs to the thiamine-phosphate synthase family.</text>
</comment>
<feature type="binding site" evidence="9">
    <location>
        <position position="134"/>
    </location>
    <ligand>
        <name>4-amino-2-methyl-5-(diphosphooxymethyl)pyrimidine</name>
        <dbReference type="ChEBI" id="CHEBI:57841"/>
    </ligand>
</feature>
<organism evidence="13 14">
    <name type="scientific">Fulvivirga sediminis</name>
    <dbReference type="NCBI Taxonomy" id="2803949"/>
    <lineage>
        <taxon>Bacteria</taxon>
        <taxon>Pseudomonadati</taxon>
        <taxon>Bacteroidota</taxon>
        <taxon>Cytophagia</taxon>
        <taxon>Cytophagales</taxon>
        <taxon>Fulvivirgaceae</taxon>
        <taxon>Fulvivirga</taxon>
    </lineage>
</organism>
<dbReference type="Gene3D" id="3.20.20.70">
    <property type="entry name" value="Aldolase class I"/>
    <property type="match status" value="1"/>
</dbReference>
<dbReference type="SUPFAM" id="SSF51391">
    <property type="entry name" value="Thiamin phosphate synthase"/>
    <property type="match status" value="1"/>
</dbReference>
<keyword evidence="4 9" id="KW-0460">Magnesium</keyword>
<feature type="binding site" evidence="9">
    <location>
        <position position="167"/>
    </location>
    <ligand>
        <name>2-[(2R,5Z)-2-carboxy-4-methylthiazol-5(2H)-ylidene]ethyl phosphate</name>
        <dbReference type="ChEBI" id="CHEBI:62899"/>
    </ligand>
</feature>
<evidence type="ECO:0000256" key="2">
    <source>
        <dbReference type="ARBA" id="ARBA00022679"/>
    </source>
</evidence>
<evidence type="ECO:0000256" key="11">
    <source>
        <dbReference type="RuleBase" id="RU004253"/>
    </source>
</evidence>
<gene>
    <name evidence="9" type="primary">thiE</name>
    <name evidence="13" type="ORF">JL102_03375</name>
</gene>
<dbReference type="GO" id="GO:0009229">
    <property type="term" value="P:thiamine diphosphate biosynthetic process"/>
    <property type="evidence" value="ECO:0007669"/>
    <property type="project" value="UniProtKB-UniRule"/>
</dbReference>
<dbReference type="EMBL" id="JAESIY010000002">
    <property type="protein sequence ID" value="MBL3655154.1"/>
    <property type="molecule type" value="Genomic_DNA"/>
</dbReference>
<feature type="binding site" evidence="9">
    <location>
        <position position="67"/>
    </location>
    <ligand>
        <name>Mg(2+)</name>
        <dbReference type="ChEBI" id="CHEBI:18420"/>
    </ligand>
</feature>
<comment type="caution">
    <text evidence="13">The sequence shown here is derived from an EMBL/GenBank/DDBJ whole genome shotgun (WGS) entry which is preliminary data.</text>
</comment>
<evidence type="ECO:0000259" key="12">
    <source>
        <dbReference type="Pfam" id="PF02581"/>
    </source>
</evidence>
<dbReference type="InterPro" id="IPR036206">
    <property type="entry name" value="ThiamineP_synth_sf"/>
</dbReference>
<dbReference type="InterPro" id="IPR013785">
    <property type="entry name" value="Aldolase_TIM"/>
</dbReference>
<feature type="binding site" evidence="9">
    <location>
        <begin position="34"/>
        <end position="38"/>
    </location>
    <ligand>
        <name>4-amino-2-methyl-5-(diphosphooxymethyl)pyrimidine</name>
        <dbReference type="ChEBI" id="CHEBI:57841"/>
    </ligand>
</feature>
<dbReference type="GO" id="GO:0005737">
    <property type="term" value="C:cytoplasm"/>
    <property type="evidence" value="ECO:0007669"/>
    <property type="project" value="TreeGrafter"/>
</dbReference>
<comment type="catalytic activity">
    <reaction evidence="6 9 10">
        <text>4-methyl-5-(2-phosphooxyethyl)-thiazole + 4-amino-2-methyl-5-(diphosphooxymethyl)pyrimidine + H(+) = thiamine phosphate + diphosphate</text>
        <dbReference type="Rhea" id="RHEA:22328"/>
        <dbReference type="ChEBI" id="CHEBI:15378"/>
        <dbReference type="ChEBI" id="CHEBI:33019"/>
        <dbReference type="ChEBI" id="CHEBI:37575"/>
        <dbReference type="ChEBI" id="CHEBI:57841"/>
        <dbReference type="ChEBI" id="CHEBI:58296"/>
        <dbReference type="EC" id="2.5.1.3"/>
    </reaction>
</comment>
<dbReference type="GO" id="GO:0004789">
    <property type="term" value="F:thiamine-phosphate diphosphorylase activity"/>
    <property type="evidence" value="ECO:0007669"/>
    <property type="project" value="UniProtKB-UniRule"/>
</dbReference>
<feature type="binding site" evidence="9">
    <location>
        <position position="105"/>
    </location>
    <ligand>
        <name>4-amino-2-methyl-5-(diphosphooxymethyl)pyrimidine</name>
        <dbReference type="ChEBI" id="CHEBI:57841"/>
    </ligand>
</feature>
<comment type="function">
    <text evidence="9">Condenses 4-methyl-5-(beta-hydroxyethyl)thiazole monophosphate (THZ-P) and 2-methyl-4-amino-5-hydroxymethyl pyrimidine pyrophosphate (HMP-PP) to form thiamine monophosphate (TMP).</text>
</comment>
<dbReference type="Pfam" id="PF02581">
    <property type="entry name" value="TMP-TENI"/>
    <property type="match status" value="1"/>
</dbReference>
<evidence type="ECO:0000256" key="10">
    <source>
        <dbReference type="RuleBase" id="RU003826"/>
    </source>
</evidence>
<proteinExistence type="inferred from homology"/>
<dbReference type="PANTHER" id="PTHR20857:SF15">
    <property type="entry name" value="THIAMINE-PHOSPHATE SYNTHASE"/>
    <property type="match status" value="1"/>
</dbReference>
<dbReference type="InterPro" id="IPR022998">
    <property type="entry name" value="ThiamineP_synth_TenI"/>
</dbReference>
<keyword evidence="2 9" id="KW-0808">Transferase</keyword>
<evidence type="ECO:0000313" key="13">
    <source>
        <dbReference type="EMBL" id="MBL3655154.1"/>
    </source>
</evidence>
<dbReference type="InterPro" id="IPR034291">
    <property type="entry name" value="TMP_synthase"/>
</dbReference>
<feature type="binding site" evidence="9">
    <location>
        <position position="86"/>
    </location>
    <ligand>
        <name>Mg(2+)</name>
        <dbReference type="ChEBI" id="CHEBI:18420"/>
    </ligand>
</feature>
<protein>
    <recommendedName>
        <fullName evidence="9">Thiamine-phosphate synthase</fullName>
        <shortName evidence="9">TP synthase</shortName>
        <shortName evidence="9">TPS</shortName>
        <ecNumber evidence="9">2.5.1.3</ecNumber>
    </recommendedName>
    <alternativeName>
        <fullName evidence="9">Thiamine-phosphate pyrophosphorylase</fullName>
        <shortName evidence="9">TMP pyrophosphorylase</shortName>
        <shortName evidence="9">TMP-PPase</shortName>
    </alternativeName>
</protein>
<dbReference type="HAMAP" id="MF_00097">
    <property type="entry name" value="TMP_synthase"/>
    <property type="match status" value="1"/>
</dbReference>
<dbReference type="Proteomes" id="UP000659388">
    <property type="component" value="Unassembled WGS sequence"/>
</dbReference>
<evidence type="ECO:0000256" key="9">
    <source>
        <dbReference type="HAMAP-Rule" id="MF_00097"/>
    </source>
</evidence>
<dbReference type="AlphaFoldDB" id="A0A937F5R4"/>
<reference evidence="13" key="1">
    <citation type="submission" date="2021-01" db="EMBL/GenBank/DDBJ databases">
        <title>Fulvivirga kasyanovii gen. nov., sp nov., a novel member of the phylum Bacteroidetes isolated from seawater in a mussel farm.</title>
        <authorList>
            <person name="Zhao L.-H."/>
            <person name="Wang Z.-J."/>
        </authorList>
    </citation>
    <scope>NUCLEOTIDE SEQUENCE</scope>
    <source>
        <strain evidence="13">2943</strain>
    </source>
</reference>
<dbReference type="PANTHER" id="PTHR20857">
    <property type="entry name" value="THIAMINE-PHOSPHATE PYROPHOSPHORYLASE"/>
    <property type="match status" value="1"/>
</dbReference>
<dbReference type="EC" id="2.5.1.3" evidence="9"/>
<evidence type="ECO:0000256" key="7">
    <source>
        <dbReference type="ARBA" id="ARBA00047851"/>
    </source>
</evidence>
<comment type="cofactor">
    <cofactor evidence="9">
        <name>Mg(2+)</name>
        <dbReference type="ChEBI" id="CHEBI:18420"/>
    </cofactor>
    <text evidence="9">Binds 1 Mg(2+) ion per subunit.</text>
</comment>
<feature type="binding site" evidence="9">
    <location>
        <position position="66"/>
    </location>
    <ligand>
        <name>4-amino-2-methyl-5-(diphosphooxymethyl)pyrimidine</name>
        <dbReference type="ChEBI" id="CHEBI:57841"/>
    </ligand>
</feature>
<keyword evidence="14" id="KW-1185">Reference proteome</keyword>